<evidence type="ECO:0000256" key="1">
    <source>
        <dbReference type="SAM" id="MobiDB-lite"/>
    </source>
</evidence>
<dbReference type="AlphaFoldDB" id="A0A4T0WV64"/>
<feature type="compositionally biased region" description="Gly residues" evidence="1">
    <location>
        <begin position="40"/>
        <end position="53"/>
    </location>
</feature>
<feature type="non-terminal residue" evidence="2">
    <location>
        <position position="1"/>
    </location>
</feature>
<organism evidence="2 3">
    <name type="scientific">Pichia inconspicua</name>
    <dbReference type="NCBI Taxonomy" id="52247"/>
    <lineage>
        <taxon>Eukaryota</taxon>
        <taxon>Fungi</taxon>
        <taxon>Dikarya</taxon>
        <taxon>Ascomycota</taxon>
        <taxon>Saccharomycotina</taxon>
        <taxon>Pichiomycetes</taxon>
        <taxon>Pichiales</taxon>
        <taxon>Pichiaceae</taxon>
        <taxon>Pichia</taxon>
    </lineage>
</organism>
<keyword evidence="3" id="KW-1185">Reference proteome</keyword>
<dbReference type="EMBL" id="SELW01000660">
    <property type="protein sequence ID" value="TID14453.1"/>
    <property type="molecule type" value="Genomic_DNA"/>
</dbReference>
<protein>
    <submittedName>
        <fullName evidence="2">Uncharacterized protein</fullName>
    </submittedName>
</protein>
<comment type="caution">
    <text evidence="2">The sequence shown here is derived from an EMBL/GenBank/DDBJ whole genome shotgun (WGS) entry which is preliminary data.</text>
</comment>
<feature type="region of interest" description="Disordered" evidence="1">
    <location>
        <begin position="34"/>
        <end position="53"/>
    </location>
</feature>
<dbReference type="Proteomes" id="UP000307173">
    <property type="component" value="Unassembled WGS sequence"/>
</dbReference>
<name>A0A4T0WV64_9ASCO</name>
<gene>
    <name evidence="2" type="ORF">CANINC_004772</name>
</gene>
<evidence type="ECO:0000313" key="3">
    <source>
        <dbReference type="Proteomes" id="UP000307173"/>
    </source>
</evidence>
<accession>A0A4T0WV64</accession>
<feature type="region of interest" description="Disordered" evidence="1">
    <location>
        <begin position="66"/>
        <end position="146"/>
    </location>
</feature>
<evidence type="ECO:0000313" key="2">
    <source>
        <dbReference type="EMBL" id="TID14453.1"/>
    </source>
</evidence>
<sequence length="146" mass="14035">GTRGAAGQDPSLAAKATHVIGPLVEEASGNLSAAAAGPGIRHGGSSAGLGFEAGLGVGGGSPFGVGLGLGLGPRRLQAPNPPQGSDVDRPPVEEASGILSLSCSQAGKPHGELPGSMPSQPAPLPDPRRVVLSDVGIGSPWGGSLS</sequence>
<proteinExistence type="predicted"/>
<reference evidence="2 3" key="1">
    <citation type="journal article" date="2019" name="Front. Genet.">
        <title>Whole-Genome Sequencing of the Opportunistic Yeast Pathogen Candida inconspicua Uncovers Its Hybrid Origin.</title>
        <authorList>
            <person name="Mixao V."/>
            <person name="Hansen A.P."/>
            <person name="Saus E."/>
            <person name="Boekhout T."/>
            <person name="Lass-Florl C."/>
            <person name="Gabaldon T."/>
        </authorList>
    </citation>
    <scope>NUCLEOTIDE SEQUENCE [LARGE SCALE GENOMIC DNA]</scope>
    <source>
        <strain evidence="2 3">CBS 180</strain>
    </source>
</reference>